<dbReference type="Gene3D" id="3.40.50.10190">
    <property type="entry name" value="BRCT domain"/>
    <property type="match status" value="1"/>
</dbReference>
<dbReference type="InterPro" id="IPR004150">
    <property type="entry name" value="NAD_DNA_ligase_OB"/>
</dbReference>
<dbReference type="Gene3D" id="6.20.10.30">
    <property type="match status" value="1"/>
</dbReference>
<evidence type="ECO:0000256" key="10">
    <source>
        <dbReference type="ARBA" id="ARBA00023027"/>
    </source>
</evidence>
<dbReference type="InterPro" id="IPR013840">
    <property type="entry name" value="DNAligase_N"/>
</dbReference>
<evidence type="ECO:0000259" key="14">
    <source>
        <dbReference type="PROSITE" id="PS50172"/>
    </source>
</evidence>
<organism evidence="15">
    <name type="scientific">uncultured organism</name>
    <dbReference type="NCBI Taxonomy" id="155900"/>
    <lineage>
        <taxon>unclassified sequences</taxon>
        <taxon>environmental samples</taxon>
    </lineage>
</organism>
<dbReference type="InterPro" id="IPR010994">
    <property type="entry name" value="RuvA_2-like"/>
</dbReference>
<evidence type="ECO:0000256" key="5">
    <source>
        <dbReference type="ARBA" id="ARBA00022705"/>
    </source>
</evidence>
<dbReference type="InterPro" id="IPR033136">
    <property type="entry name" value="DNA_ligase_CS"/>
</dbReference>
<dbReference type="PROSITE" id="PS01056">
    <property type="entry name" value="DNA_LIGASE_N2"/>
    <property type="match status" value="1"/>
</dbReference>
<keyword evidence="6" id="KW-0479">Metal-binding</keyword>
<dbReference type="PANTHER" id="PTHR23389:SF9">
    <property type="entry name" value="DNA LIGASE"/>
    <property type="match status" value="1"/>
</dbReference>
<keyword evidence="5" id="KW-0235">DNA replication</keyword>
<dbReference type="GO" id="GO:0003911">
    <property type="term" value="F:DNA ligase (NAD+) activity"/>
    <property type="evidence" value="ECO:0007669"/>
    <property type="project" value="UniProtKB-EC"/>
</dbReference>
<keyword evidence="10" id="KW-0520">NAD</keyword>
<dbReference type="FunFam" id="2.40.50.140:FF:000012">
    <property type="entry name" value="DNA ligase"/>
    <property type="match status" value="1"/>
</dbReference>
<dbReference type="Pfam" id="PF03120">
    <property type="entry name" value="OB_DNA_ligase"/>
    <property type="match status" value="1"/>
</dbReference>
<dbReference type="SUPFAM" id="SSF50249">
    <property type="entry name" value="Nucleic acid-binding proteins"/>
    <property type="match status" value="1"/>
</dbReference>
<dbReference type="InterPro" id="IPR013839">
    <property type="entry name" value="DNAligase_adenylation"/>
</dbReference>
<dbReference type="Pfam" id="PF14520">
    <property type="entry name" value="HHH_5"/>
    <property type="match status" value="1"/>
</dbReference>
<keyword evidence="11" id="KW-0234">DNA repair</keyword>
<dbReference type="Gene3D" id="3.30.470.30">
    <property type="entry name" value="DNA ligase/mRNA capping enzyme"/>
    <property type="match status" value="1"/>
</dbReference>
<evidence type="ECO:0000256" key="9">
    <source>
        <dbReference type="ARBA" id="ARBA00022842"/>
    </source>
</evidence>
<comment type="catalytic activity">
    <reaction evidence="12">
        <text>NAD(+) + (deoxyribonucleotide)n-3'-hydroxyl + 5'-phospho-(deoxyribonucleotide)m = (deoxyribonucleotide)n+m + AMP + beta-nicotinamide D-nucleotide.</text>
        <dbReference type="EC" id="6.5.1.2"/>
    </reaction>
</comment>
<dbReference type="PIRSF" id="PIRSF001604">
    <property type="entry name" value="LigA"/>
    <property type="match status" value="1"/>
</dbReference>
<keyword evidence="7" id="KW-0227">DNA damage</keyword>
<dbReference type="PROSITE" id="PS50172">
    <property type="entry name" value="BRCT"/>
    <property type="match status" value="1"/>
</dbReference>
<dbReference type="EMBL" id="MN079092">
    <property type="protein sequence ID" value="QEA04936.1"/>
    <property type="molecule type" value="Genomic_DNA"/>
</dbReference>
<dbReference type="InterPro" id="IPR001679">
    <property type="entry name" value="DNA_ligase"/>
</dbReference>
<evidence type="ECO:0000256" key="2">
    <source>
        <dbReference type="ARBA" id="ARBA00004067"/>
    </source>
</evidence>
<dbReference type="Gene3D" id="2.40.50.140">
    <property type="entry name" value="Nucleic acid-binding proteins"/>
    <property type="match status" value="1"/>
</dbReference>
<feature type="domain" description="BRCT" evidence="14">
    <location>
        <begin position="611"/>
        <end position="677"/>
    </location>
</feature>
<dbReference type="SMART" id="SM00532">
    <property type="entry name" value="LIGANc"/>
    <property type="match status" value="1"/>
</dbReference>
<evidence type="ECO:0000256" key="8">
    <source>
        <dbReference type="ARBA" id="ARBA00022833"/>
    </source>
</evidence>
<dbReference type="SUPFAM" id="SSF56091">
    <property type="entry name" value="DNA ligase/mRNA capping enzyme, catalytic domain"/>
    <property type="match status" value="1"/>
</dbReference>
<protein>
    <recommendedName>
        <fullName evidence="3">DNA ligase (NAD(+))</fullName>
        <ecNumber evidence="3">6.5.1.2</ecNumber>
    </recommendedName>
</protein>
<evidence type="ECO:0000256" key="12">
    <source>
        <dbReference type="ARBA" id="ARBA00034005"/>
    </source>
</evidence>
<dbReference type="NCBIfam" id="TIGR00575">
    <property type="entry name" value="dnlj"/>
    <property type="match status" value="1"/>
</dbReference>
<dbReference type="Pfam" id="PF12826">
    <property type="entry name" value="HHH_2"/>
    <property type="match status" value="1"/>
</dbReference>
<dbReference type="SMART" id="SM00292">
    <property type="entry name" value="BRCT"/>
    <property type="match status" value="1"/>
</dbReference>
<dbReference type="Pfam" id="PF00533">
    <property type="entry name" value="BRCT"/>
    <property type="match status" value="1"/>
</dbReference>
<reference evidence="15" key="1">
    <citation type="submission" date="2019-06" db="EMBL/GenBank/DDBJ databases">
        <authorList>
            <person name="Murdoch R.W."/>
            <person name="Fathepure B."/>
        </authorList>
    </citation>
    <scope>NUCLEOTIDE SEQUENCE</scope>
</reference>
<dbReference type="Gene3D" id="1.10.287.610">
    <property type="entry name" value="Helix hairpin bin"/>
    <property type="match status" value="1"/>
</dbReference>
<comment type="function">
    <text evidence="2">DNA ligase that catalyzes the formation of phosphodiester linkages between 5'-phosphoryl and 3'-hydroxyl groups in double-stranded DNA using NAD as a coenzyme and as the energy source for the reaction. It is essential for DNA replication and repair of damaged DNA.</text>
</comment>
<evidence type="ECO:0000313" key="15">
    <source>
        <dbReference type="EMBL" id="QEA04936.1"/>
    </source>
</evidence>
<dbReference type="SMART" id="SM00278">
    <property type="entry name" value="HhH1"/>
    <property type="match status" value="4"/>
</dbReference>
<dbReference type="FunFam" id="3.30.470.30:FF:000001">
    <property type="entry name" value="DNA ligase"/>
    <property type="match status" value="1"/>
</dbReference>
<dbReference type="CDD" id="cd17748">
    <property type="entry name" value="BRCT_DNA_ligase_like"/>
    <property type="match status" value="1"/>
</dbReference>
<dbReference type="InterPro" id="IPR001357">
    <property type="entry name" value="BRCT_dom"/>
</dbReference>
<dbReference type="GO" id="GO:0046872">
    <property type="term" value="F:metal ion binding"/>
    <property type="evidence" value="ECO:0007669"/>
    <property type="project" value="UniProtKB-KW"/>
</dbReference>
<evidence type="ECO:0000256" key="11">
    <source>
        <dbReference type="ARBA" id="ARBA00023204"/>
    </source>
</evidence>
<evidence type="ECO:0000256" key="6">
    <source>
        <dbReference type="ARBA" id="ARBA00022723"/>
    </source>
</evidence>
<sequence>MRTSPAGSTESDHPEPMSESNDAFPGAERRAAELRETLADHNYRYYVLDEPAVSDAEYDALLRELQDLERQWPSLATPDSPTQRVGAPPLEAFEPARHEQPMLSLGNVFSEEELREFDRRVHERAAGGDVAYVCEPKLDGLSVNLRYEDGLLARAATRGDGEVGEDITANVRTIRSVPLRLTGAAPSLLEVRGEVVIRKADFERLNARREAAGERTFANPRNAAAGSLRQLDSRITARRPLTFFTFGTGASSETLAATHSDVLTRLEAWGFRVNEHVQRVDDVDGCLRYYQWLLEYRDTLSYEIDGAVYKVDDLALRERLGFTARAPRWAAAHKLPAREATTVVETIAASVGRTGVITPVAELAPVEVGGVTVSRATLHNLDEVRRKDVREGDTVMVRRAGDVIPEITAVITERRPAGVEPWDMPGACPVCGSEVLRLDEEAAHRCIGGLYCPAQRMGALLHFVSRRAMDIDGLGEKLVAQLVERDLVRTAADLYHLDARRLSGLERMGERSAANVLRAIDASRETTLARFLYALGINHVGEVTAKALAAHFGELDAIRQADEEALESVPDVGPVVAQSVAHFFAQPHNQEVIDGLLHAGVHWPAPEGRDGDEAPLAGRTFVLTGTLEGFTRDEARARIEALGGKVTGSVSGRTDYVVAGADPGSKRDKAERLGVSVLDEAAFRELVGGAG</sequence>
<proteinExistence type="inferred from homology"/>
<dbReference type="GO" id="GO:0006260">
    <property type="term" value="P:DNA replication"/>
    <property type="evidence" value="ECO:0007669"/>
    <property type="project" value="UniProtKB-KW"/>
</dbReference>
<accession>A0A5B8R868</accession>
<dbReference type="NCBIfam" id="NF005932">
    <property type="entry name" value="PRK07956.1"/>
    <property type="match status" value="1"/>
</dbReference>
<keyword evidence="8" id="KW-0862">Zinc</keyword>
<dbReference type="PANTHER" id="PTHR23389">
    <property type="entry name" value="CHROMOSOME TRANSMISSION FIDELITY FACTOR 18"/>
    <property type="match status" value="1"/>
</dbReference>
<dbReference type="InterPro" id="IPR003583">
    <property type="entry name" value="Hlx-hairpin-Hlx_DNA-bd_motif"/>
</dbReference>
<dbReference type="InterPro" id="IPR036420">
    <property type="entry name" value="BRCT_dom_sf"/>
</dbReference>
<dbReference type="Pfam" id="PF22745">
    <property type="entry name" value="Nlig-Ia"/>
    <property type="match status" value="1"/>
</dbReference>
<dbReference type="InterPro" id="IPR041663">
    <property type="entry name" value="DisA/LigA_HHH"/>
</dbReference>
<keyword evidence="4 15" id="KW-0436">Ligase</keyword>
<dbReference type="AlphaFoldDB" id="A0A5B8R868"/>
<dbReference type="GO" id="GO:0003677">
    <property type="term" value="F:DNA binding"/>
    <property type="evidence" value="ECO:0007669"/>
    <property type="project" value="InterPro"/>
</dbReference>
<gene>
    <name evidence="15" type="primary">ligA_1</name>
    <name evidence="15" type="ORF">KBTEX_01254</name>
</gene>
<dbReference type="Gene3D" id="1.10.150.20">
    <property type="entry name" value="5' to 3' exonuclease, C-terminal subdomain"/>
    <property type="match status" value="2"/>
</dbReference>
<dbReference type="InterPro" id="IPR004149">
    <property type="entry name" value="Znf_DNAligase_C4"/>
</dbReference>
<dbReference type="InterPro" id="IPR012340">
    <property type="entry name" value="NA-bd_OB-fold"/>
</dbReference>
<dbReference type="PROSITE" id="PS01055">
    <property type="entry name" value="DNA_LIGASE_N1"/>
    <property type="match status" value="1"/>
</dbReference>
<name>A0A5B8R868_9ZZZZ</name>
<evidence type="ECO:0000256" key="13">
    <source>
        <dbReference type="SAM" id="MobiDB-lite"/>
    </source>
</evidence>
<dbReference type="Pfam" id="PF01653">
    <property type="entry name" value="DNA_ligase_aden"/>
    <property type="match status" value="1"/>
</dbReference>
<evidence type="ECO:0000256" key="1">
    <source>
        <dbReference type="ARBA" id="ARBA00001946"/>
    </source>
</evidence>
<keyword evidence="9" id="KW-0460">Magnesium</keyword>
<dbReference type="FunFam" id="1.10.150.20:FF:000006">
    <property type="entry name" value="DNA ligase"/>
    <property type="match status" value="1"/>
</dbReference>
<comment type="cofactor">
    <cofactor evidence="1">
        <name>Mg(2+)</name>
        <dbReference type="ChEBI" id="CHEBI:18420"/>
    </cofactor>
</comment>
<dbReference type="CDD" id="cd00114">
    <property type="entry name" value="LIGANc"/>
    <property type="match status" value="1"/>
</dbReference>
<feature type="region of interest" description="Disordered" evidence="13">
    <location>
        <begin position="1"/>
        <end position="28"/>
    </location>
</feature>
<dbReference type="Pfam" id="PF03119">
    <property type="entry name" value="DNA_ligase_ZBD"/>
    <property type="match status" value="1"/>
</dbReference>
<dbReference type="SUPFAM" id="SSF47781">
    <property type="entry name" value="RuvA domain 2-like"/>
    <property type="match status" value="1"/>
</dbReference>
<dbReference type="SUPFAM" id="SSF52113">
    <property type="entry name" value="BRCT domain"/>
    <property type="match status" value="1"/>
</dbReference>
<dbReference type="FunFam" id="1.10.287.610:FF:000002">
    <property type="entry name" value="DNA ligase"/>
    <property type="match status" value="1"/>
</dbReference>
<dbReference type="HAMAP" id="MF_01588">
    <property type="entry name" value="DNA_ligase_A"/>
    <property type="match status" value="1"/>
</dbReference>
<dbReference type="GO" id="GO:0006281">
    <property type="term" value="P:DNA repair"/>
    <property type="evidence" value="ECO:0007669"/>
    <property type="project" value="UniProtKB-KW"/>
</dbReference>
<dbReference type="InterPro" id="IPR018239">
    <property type="entry name" value="DNA_ligase_AS"/>
</dbReference>
<evidence type="ECO:0000256" key="4">
    <source>
        <dbReference type="ARBA" id="ARBA00022598"/>
    </source>
</evidence>
<dbReference type="FunFam" id="1.10.150.20:FF:000007">
    <property type="entry name" value="DNA ligase"/>
    <property type="match status" value="1"/>
</dbReference>
<evidence type="ECO:0000256" key="7">
    <source>
        <dbReference type="ARBA" id="ARBA00022763"/>
    </source>
</evidence>
<evidence type="ECO:0000256" key="3">
    <source>
        <dbReference type="ARBA" id="ARBA00012722"/>
    </source>
</evidence>
<dbReference type="EC" id="6.5.1.2" evidence="3"/>